<reference evidence="3" key="1">
    <citation type="submission" date="2021-01" db="UniProtKB">
        <authorList>
            <consortium name="EnsemblMetazoa"/>
        </authorList>
    </citation>
    <scope>IDENTIFICATION</scope>
</reference>
<evidence type="ECO:0000313" key="4">
    <source>
        <dbReference type="Proteomes" id="UP000594262"/>
    </source>
</evidence>
<keyword evidence="4" id="KW-1185">Reference proteome</keyword>
<evidence type="ECO:0000313" key="3">
    <source>
        <dbReference type="EnsemblMetazoa" id="CLYHEMP024201.1"/>
    </source>
</evidence>
<sequence>MTASDKENLVQRTMNIREFLNLFPWSKVVKFYFIFLVYTIVASVVFFSTEQCLSDHKNHDSKSNSMSQNKVQTPAAAQRQNCTTVQTHVGNGIHDHGNKESNNGEKGGVADITKCTPPSEMKTTTTNDIIDGTTKCSLKSMTVMKWIYFTVAHFHGADTLFLHLRSTGGQSVFGPAIVFGIILATRLYTLIGFIGVNLLNFGFRKLRARLRRHRKESLKYEVLLAATALVGLYILFCAGVTTGYARAGVTFQSHSFKWLMLLTTMSDENLIPDSFTEKPQHIAVPIILIFLGYLFTSTFVAAIVNVKHRLTYRVNAKIPPKSTGLKSWWV</sequence>
<keyword evidence="2" id="KW-0812">Transmembrane</keyword>
<accession>A0A7M5XLK4</accession>
<proteinExistence type="predicted"/>
<dbReference type="AlphaFoldDB" id="A0A7M5XLK4"/>
<feature type="transmembrane region" description="Helical" evidence="2">
    <location>
        <begin position="29"/>
        <end position="47"/>
    </location>
</feature>
<dbReference type="OrthoDB" id="10618901at2759"/>
<keyword evidence="2" id="KW-0472">Membrane</keyword>
<keyword evidence="2" id="KW-1133">Transmembrane helix</keyword>
<organism evidence="3 4">
    <name type="scientific">Clytia hemisphaerica</name>
    <dbReference type="NCBI Taxonomy" id="252671"/>
    <lineage>
        <taxon>Eukaryota</taxon>
        <taxon>Metazoa</taxon>
        <taxon>Cnidaria</taxon>
        <taxon>Hydrozoa</taxon>
        <taxon>Hydroidolina</taxon>
        <taxon>Leptothecata</taxon>
        <taxon>Obeliida</taxon>
        <taxon>Clytiidae</taxon>
        <taxon>Clytia</taxon>
    </lineage>
</organism>
<feature type="transmembrane region" description="Helical" evidence="2">
    <location>
        <begin position="146"/>
        <end position="164"/>
    </location>
</feature>
<dbReference type="Proteomes" id="UP000594262">
    <property type="component" value="Unplaced"/>
</dbReference>
<feature type="transmembrane region" description="Helical" evidence="2">
    <location>
        <begin position="176"/>
        <end position="201"/>
    </location>
</feature>
<dbReference type="EnsemblMetazoa" id="CLYHEMT024201.1">
    <property type="protein sequence ID" value="CLYHEMP024201.1"/>
    <property type="gene ID" value="CLYHEMG024201"/>
</dbReference>
<evidence type="ECO:0000256" key="2">
    <source>
        <dbReference type="SAM" id="Phobius"/>
    </source>
</evidence>
<feature type="compositionally biased region" description="Polar residues" evidence="1">
    <location>
        <begin position="63"/>
        <end position="72"/>
    </location>
</feature>
<protein>
    <submittedName>
        <fullName evidence="3">Uncharacterized protein</fullName>
    </submittedName>
</protein>
<evidence type="ECO:0000256" key="1">
    <source>
        <dbReference type="SAM" id="MobiDB-lite"/>
    </source>
</evidence>
<feature type="region of interest" description="Disordered" evidence="1">
    <location>
        <begin position="57"/>
        <end position="117"/>
    </location>
</feature>
<name>A0A7M5XLK4_9CNID</name>
<dbReference type="Gene3D" id="1.10.287.70">
    <property type="match status" value="1"/>
</dbReference>
<feature type="transmembrane region" description="Helical" evidence="2">
    <location>
        <begin position="282"/>
        <end position="304"/>
    </location>
</feature>
<dbReference type="GeneID" id="136816544"/>
<feature type="transmembrane region" description="Helical" evidence="2">
    <location>
        <begin position="222"/>
        <end position="245"/>
    </location>
</feature>
<feature type="compositionally biased region" description="Polar residues" evidence="1">
    <location>
        <begin position="78"/>
        <end position="89"/>
    </location>
</feature>
<dbReference type="RefSeq" id="XP_066928986.1">
    <property type="nucleotide sequence ID" value="XM_067072885.1"/>
</dbReference>
<feature type="compositionally biased region" description="Basic and acidic residues" evidence="1">
    <location>
        <begin position="93"/>
        <end position="103"/>
    </location>
</feature>